<evidence type="ECO:0000256" key="4">
    <source>
        <dbReference type="ARBA" id="ARBA00023160"/>
    </source>
</evidence>
<gene>
    <name evidence="5" type="ORF">MD535_08470</name>
</gene>
<keyword evidence="6" id="KW-1185">Reference proteome</keyword>
<evidence type="ECO:0000256" key="1">
    <source>
        <dbReference type="ARBA" id="ARBA00022516"/>
    </source>
</evidence>
<keyword evidence="2" id="KW-0378">Hydrolase</keyword>
<dbReference type="PANTHER" id="PTHR38764">
    <property type="entry name" value="ACYL CARRIER PROTEIN PHOSPHODIESTERASE"/>
    <property type="match status" value="1"/>
</dbReference>
<keyword evidence="4" id="KW-0276">Fatty acid metabolism</keyword>
<sequence length="199" mass="23365">MNFLAHLHIADHCHSSLLGNLLGDFVKGDPAKIYGVELARGIQLHRSVDSYTDSHDIIKQCKALFAPEKRRFAPIALDMFWDHCLAKHWQHYHALPLRHFVDNAHRDVTTPQVVDAAPLPERFLRMSEFMWRDRWLESYQELGNIQYALERMSQRSLRMEPLAECGVDLEQNYQRFSSLFTELYPQVLLHARYFSQNQA</sequence>
<dbReference type="EMBL" id="JAKRRY010000008">
    <property type="protein sequence ID" value="MCW8346040.1"/>
    <property type="molecule type" value="Genomic_DNA"/>
</dbReference>
<evidence type="ECO:0000313" key="5">
    <source>
        <dbReference type="EMBL" id="MCW8346040.1"/>
    </source>
</evidence>
<keyword evidence="1" id="KW-0444">Lipid biosynthesis</keyword>
<name>A0A9X3HVX8_9VIBR</name>
<reference evidence="5" key="1">
    <citation type="submission" date="2022-02" db="EMBL/GenBank/DDBJ databases">
        <title>Vibrio sp. nov, a new bacterium isolated from seawater.</title>
        <authorList>
            <person name="Yuan Y."/>
        </authorList>
    </citation>
    <scope>NUCLEOTIDE SEQUENCE</scope>
    <source>
        <strain evidence="5">ZSDZ65</strain>
    </source>
</reference>
<dbReference type="RefSeq" id="WP_265674436.1">
    <property type="nucleotide sequence ID" value="NZ_JAKRRY010000008.1"/>
</dbReference>
<dbReference type="Proteomes" id="UP001155587">
    <property type="component" value="Unassembled WGS sequence"/>
</dbReference>
<dbReference type="Pfam" id="PF04336">
    <property type="entry name" value="ACP_PD"/>
    <property type="match status" value="1"/>
</dbReference>
<organism evidence="5 6">
    <name type="scientific">Vibrio qingdaonensis</name>
    <dbReference type="NCBI Taxonomy" id="2829491"/>
    <lineage>
        <taxon>Bacteria</taxon>
        <taxon>Pseudomonadati</taxon>
        <taxon>Pseudomonadota</taxon>
        <taxon>Gammaproteobacteria</taxon>
        <taxon>Vibrionales</taxon>
        <taxon>Vibrionaceae</taxon>
        <taxon>Vibrio</taxon>
    </lineage>
</organism>
<evidence type="ECO:0000256" key="3">
    <source>
        <dbReference type="ARBA" id="ARBA00023098"/>
    </source>
</evidence>
<dbReference type="GO" id="GO:0008770">
    <property type="term" value="F:[acyl-carrier-protein] phosphodiesterase activity"/>
    <property type="evidence" value="ECO:0007669"/>
    <property type="project" value="InterPro"/>
</dbReference>
<keyword evidence="4" id="KW-0275">Fatty acid biosynthesis</keyword>
<comment type="caution">
    <text evidence="5">The sequence shown here is derived from an EMBL/GenBank/DDBJ whole genome shotgun (WGS) entry which is preliminary data.</text>
</comment>
<proteinExistence type="predicted"/>
<evidence type="ECO:0000313" key="6">
    <source>
        <dbReference type="Proteomes" id="UP001155587"/>
    </source>
</evidence>
<keyword evidence="3" id="KW-0443">Lipid metabolism</keyword>
<dbReference type="PANTHER" id="PTHR38764:SF1">
    <property type="entry name" value="ACYL CARRIER PROTEIN PHOSPHODIESTERASE"/>
    <property type="match status" value="1"/>
</dbReference>
<dbReference type="AlphaFoldDB" id="A0A9X3HVX8"/>
<dbReference type="PIRSF" id="PIRSF011489">
    <property type="entry name" value="DUF479"/>
    <property type="match status" value="1"/>
</dbReference>
<dbReference type="GO" id="GO:0006633">
    <property type="term" value="P:fatty acid biosynthetic process"/>
    <property type="evidence" value="ECO:0007669"/>
    <property type="project" value="UniProtKB-KW"/>
</dbReference>
<accession>A0A9X3HVX8</accession>
<dbReference type="InterPro" id="IPR007431">
    <property type="entry name" value="ACP_PD"/>
</dbReference>
<evidence type="ECO:0000256" key="2">
    <source>
        <dbReference type="ARBA" id="ARBA00022801"/>
    </source>
</evidence>
<protein>
    <submittedName>
        <fullName evidence="5">ACP phosphodiesterase</fullName>
    </submittedName>
</protein>